<accession>A0A939H1W1</accession>
<reference evidence="2" key="1">
    <citation type="submission" date="2021-03" db="EMBL/GenBank/DDBJ databases">
        <title>Comamonas denitrificans.</title>
        <authorList>
            <person name="Finster K."/>
        </authorList>
    </citation>
    <scope>NUCLEOTIDE SEQUENCE</scope>
    <source>
        <strain evidence="2">MM2021_4</strain>
    </source>
</reference>
<sequence length="161" mass="17025">MTAFTLPRLGAIAAACALLLPGLAQSRPVTITTQLKNYNGDGAYLAVYLTNAQGAYAGTLWVAGSKAKYYKHLSAWSRLSAADNQRLLGVTGASVGAGRTLKVTADLADALLDAGYEIRIDAAVEDQRDSPAEVRLPLSTAQAGQPVRGKQYIQSTRFDLP</sequence>
<evidence type="ECO:0000313" key="2">
    <source>
        <dbReference type="EMBL" id="MBO1250754.1"/>
    </source>
</evidence>
<feature type="signal peptide" evidence="1">
    <location>
        <begin position="1"/>
        <end position="26"/>
    </location>
</feature>
<dbReference type="AlphaFoldDB" id="A0A939H1W1"/>
<name>A0A939H1W1_9BURK</name>
<keyword evidence="3" id="KW-1185">Reference proteome</keyword>
<dbReference type="Proteomes" id="UP000664731">
    <property type="component" value="Unassembled WGS sequence"/>
</dbReference>
<protein>
    <submittedName>
        <fullName evidence="2">DUF2271 domain-containing protein</fullName>
    </submittedName>
</protein>
<keyword evidence="1" id="KW-0732">Signal</keyword>
<gene>
    <name evidence="2" type="ORF">J1777_13110</name>
</gene>
<dbReference type="RefSeq" id="WP_207576143.1">
    <property type="nucleotide sequence ID" value="NZ_JAFNME010000042.1"/>
</dbReference>
<evidence type="ECO:0000256" key="1">
    <source>
        <dbReference type="SAM" id="SignalP"/>
    </source>
</evidence>
<dbReference type="Pfam" id="PF10029">
    <property type="entry name" value="DUF2271"/>
    <property type="match status" value="1"/>
</dbReference>
<dbReference type="EMBL" id="JAFNME010000042">
    <property type="protein sequence ID" value="MBO1250754.1"/>
    <property type="molecule type" value="Genomic_DNA"/>
</dbReference>
<feature type="chain" id="PRO_5038127582" evidence="1">
    <location>
        <begin position="27"/>
        <end position="161"/>
    </location>
</feature>
<organism evidence="2 3">
    <name type="scientific">Comamonas denitrificans</name>
    <dbReference type="NCBI Taxonomy" id="117506"/>
    <lineage>
        <taxon>Bacteria</taxon>
        <taxon>Pseudomonadati</taxon>
        <taxon>Pseudomonadota</taxon>
        <taxon>Betaproteobacteria</taxon>
        <taxon>Burkholderiales</taxon>
        <taxon>Comamonadaceae</taxon>
        <taxon>Comamonas</taxon>
    </lineage>
</organism>
<evidence type="ECO:0000313" key="3">
    <source>
        <dbReference type="Proteomes" id="UP000664731"/>
    </source>
</evidence>
<proteinExistence type="predicted"/>
<dbReference type="InterPro" id="IPR014469">
    <property type="entry name" value="DUF2271"/>
</dbReference>
<comment type="caution">
    <text evidence="2">The sequence shown here is derived from an EMBL/GenBank/DDBJ whole genome shotgun (WGS) entry which is preliminary data.</text>
</comment>